<feature type="domain" description="Beta-galactosidase galactose-binding" evidence="7">
    <location>
        <begin position="668"/>
        <end position="760"/>
    </location>
</feature>
<dbReference type="PANTHER" id="PTHR23421">
    <property type="entry name" value="BETA-GALACTOSIDASE RELATED"/>
    <property type="match status" value="1"/>
</dbReference>
<evidence type="ECO:0000313" key="9">
    <source>
        <dbReference type="EMBL" id="CAF4270894.1"/>
    </source>
</evidence>
<evidence type="ECO:0000313" key="10">
    <source>
        <dbReference type="Proteomes" id="UP000663829"/>
    </source>
</evidence>
<comment type="caution">
    <text evidence="8">The sequence shown here is derived from an EMBL/GenBank/DDBJ whole genome shotgun (WGS) entry which is preliminary data.</text>
</comment>
<evidence type="ECO:0000259" key="7">
    <source>
        <dbReference type="Pfam" id="PF21467"/>
    </source>
</evidence>
<dbReference type="PRINTS" id="PR00742">
    <property type="entry name" value="GLHYDRLASE35"/>
</dbReference>
<evidence type="ECO:0008006" key="11">
    <source>
        <dbReference type="Google" id="ProtNLM"/>
    </source>
</evidence>
<evidence type="ECO:0000256" key="3">
    <source>
        <dbReference type="ARBA" id="ARBA00023295"/>
    </source>
</evidence>
<sequence>MLVSLKSLIFFVILIKCILSIEISKLKLTENKSKLKIDLNYKTLINNNNSSAYLPYLNYRDKPYTVSWDKRSLIINSVDRILIQSGSLHYPRIHYSEWLNVIKLAKSTGINTIDCYVFWAYHELLPNIYDFESENRNILKWFDLLKSEGLFVLLRIGPYVDAEYNYGGLPIWLRHSNFTGIIYRTLNPQWLVQMQKFVEIILKLINPYLAENGGNIFMLQIENEYGNVESTYGNLGYEYMLWSTIMAQSICNKCMWIMCKQVDAPDTIVNSCNDYYCHKFLPNHWKKFPNQVGIWTENWIGSPGWTGWNNGKPHRPIQDFTYAITAFIAASGGMYNTYMLYGGTNYERMQSQGHTVTYSFDPPILEIQIPNPKHFTHYKNLVQTINYYVPALLANGNIIDPIIINLNISIYEYGNSVTFILNSGMENQSISYKNNDYLIWAWSALIIDGQTLNIVFNSADLSDNIPPVITKQFNFTEFESIQFYPETKLMEIKNYDFIISTQLLEQISVTDDKSDYLIYSTIITFTKAQVENQSVLLTIPLYNEAFYVYLNGTFLDSKFSFQDRQYELNLNLTNIKNLQSNVSYELQFISLTMGLPPYGTFLEQSLRGIAVKPTDKIFLDNTLLNDGNRLWIHSAGLVGEINHFYNSSKSDELKWLNYSEYSNSTLNWFKLTFRTPTNIITDSDNLYQLNMMGMTRGWLYLNDHILSRYWTIVADNKTNPCDEICDYRGSYTPAKCRFDCLKPQQILYHFPKEWLTQDRNQLNQLILFEEGIADPTKIFISITAVNNNENIMKDIVE</sequence>
<dbReference type="InterPro" id="IPR031330">
    <property type="entry name" value="Gly_Hdrlase_35_cat"/>
</dbReference>
<keyword evidence="2" id="KW-0378">Hydrolase</keyword>
<dbReference type="SUPFAM" id="SSF49785">
    <property type="entry name" value="Galactose-binding domain-like"/>
    <property type="match status" value="1"/>
</dbReference>
<accession>A0A815JAZ6</accession>
<dbReference type="OrthoDB" id="1657402at2759"/>
<feature type="signal peptide" evidence="5">
    <location>
        <begin position="1"/>
        <end position="20"/>
    </location>
</feature>
<dbReference type="EMBL" id="CAJNOQ010016296">
    <property type="protein sequence ID" value="CAF1378312.1"/>
    <property type="molecule type" value="Genomic_DNA"/>
</dbReference>
<dbReference type="Proteomes" id="UP000663829">
    <property type="component" value="Unassembled WGS sequence"/>
</dbReference>
<dbReference type="InterPro" id="IPR048913">
    <property type="entry name" value="BetaGal_gal-bd"/>
</dbReference>
<dbReference type="InterPro" id="IPR001944">
    <property type="entry name" value="Glycoside_Hdrlase_35"/>
</dbReference>
<evidence type="ECO:0000256" key="4">
    <source>
        <dbReference type="RuleBase" id="RU003679"/>
    </source>
</evidence>
<evidence type="ECO:0000259" key="6">
    <source>
        <dbReference type="Pfam" id="PF01301"/>
    </source>
</evidence>
<gene>
    <name evidence="8" type="ORF">GPM918_LOCUS32205</name>
    <name evidence="9" type="ORF">SRO942_LOCUS32869</name>
</gene>
<feature type="chain" id="PRO_5035605447" description="Beta-galactosidase" evidence="5">
    <location>
        <begin position="21"/>
        <end position="797"/>
    </location>
</feature>
<dbReference type="Pfam" id="PF01301">
    <property type="entry name" value="Glyco_hydro_35"/>
    <property type="match status" value="1"/>
</dbReference>
<keyword evidence="3" id="KW-0326">Glycosidase</keyword>
<dbReference type="GO" id="GO:0005975">
    <property type="term" value="P:carbohydrate metabolic process"/>
    <property type="evidence" value="ECO:0007669"/>
    <property type="project" value="InterPro"/>
</dbReference>
<dbReference type="InterPro" id="IPR017853">
    <property type="entry name" value="GH"/>
</dbReference>
<evidence type="ECO:0000256" key="2">
    <source>
        <dbReference type="ARBA" id="ARBA00022801"/>
    </source>
</evidence>
<dbReference type="SUPFAM" id="SSF51445">
    <property type="entry name" value="(Trans)glycosidases"/>
    <property type="match status" value="1"/>
</dbReference>
<keyword evidence="10" id="KW-1185">Reference proteome</keyword>
<evidence type="ECO:0000256" key="5">
    <source>
        <dbReference type="SAM" id="SignalP"/>
    </source>
</evidence>
<dbReference type="AlphaFoldDB" id="A0A815JAZ6"/>
<reference evidence="8" key="1">
    <citation type="submission" date="2021-02" db="EMBL/GenBank/DDBJ databases">
        <authorList>
            <person name="Nowell W R."/>
        </authorList>
    </citation>
    <scope>NUCLEOTIDE SEQUENCE</scope>
</reference>
<evidence type="ECO:0000256" key="1">
    <source>
        <dbReference type="ARBA" id="ARBA00009809"/>
    </source>
</evidence>
<dbReference type="GO" id="GO:0004553">
    <property type="term" value="F:hydrolase activity, hydrolyzing O-glycosyl compounds"/>
    <property type="evidence" value="ECO:0007669"/>
    <property type="project" value="InterPro"/>
</dbReference>
<dbReference type="Pfam" id="PF21467">
    <property type="entry name" value="BetaGal_gal-bd"/>
    <property type="match status" value="1"/>
</dbReference>
<organism evidence="8 10">
    <name type="scientific">Didymodactylos carnosus</name>
    <dbReference type="NCBI Taxonomy" id="1234261"/>
    <lineage>
        <taxon>Eukaryota</taxon>
        <taxon>Metazoa</taxon>
        <taxon>Spiralia</taxon>
        <taxon>Gnathifera</taxon>
        <taxon>Rotifera</taxon>
        <taxon>Eurotatoria</taxon>
        <taxon>Bdelloidea</taxon>
        <taxon>Philodinida</taxon>
        <taxon>Philodinidae</taxon>
        <taxon>Didymodactylos</taxon>
    </lineage>
</organism>
<protein>
    <recommendedName>
        <fullName evidence="11">Beta-galactosidase</fullName>
    </recommendedName>
</protein>
<dbReference type="EMBL" id="CAJOBC010079839">
    <property type="protein sequence ID" value="CAF4270894.1"/>
    <property type="molecule type" value="Genomic_DNA"/>
</dbReference>
<dbReference type="Gene3D" id="3.20.20.80">
    <property type="entry name" value="Glycosidases"/>
    <property type="match status" value="1"/>
</dbReference>
<dbReference type="Proteomes" id="UP000681722">
    <property type="component" value="Unassembled WGS sequence"/>
</dbReference>
<dbReference type="InterPro" id="IPR008979">
    <property type="entry name" value="Galactose-bd-like_sf"/>
</dbReference>
<name>A0A815JAZ6_9BILA</name>
<evidence type="ECO:0000313" key="8">
    <source>
        <dbReference type="EMBL" id="CAF1378312.1"/>
    </source>
</evidence>
<keyword evidence="5" id="KW-0732">Signal</keyword>
<comment type="similarity">
    <text evidence="1 4">Belongs to the glycosyl hydrolase 35 family.</text>
</comment>
<feature type="domain" description="Glycoside hydrolase 35 catalytic" evidence="6">
    <location>
        <begin position="74"/>
        <end position="384"/>
    </location>
</feature>
<proteinExistence type="inferred from homology"/>